<sequence length="138" mass="14937">MIKSYLSPFSSASPPSCIPSIVEDLGNSMSDSTITPDTNDPNDSESSLPASTARFFLMPSASPWVTNFAPCIMMSLPMFSLVMMSSVSVPALAVATWFSRSTMLATTFPRWSSVWPLYKSIAFCLMCLGTSRPSIEAI</sequence>
<gene>
    <name evidence="3" type="ORF">SDC9_182106</name>
</gene>
<comment type="caution">
    <text evidence="3">The sequence shown here is derived from an EMBL/GenBank/DDBJ whole genome shotgun (WGS) entry which is preliminary data.</text>
</comment>
<keyword evidence="2" id="KW-1133">Transmembrane helix</keyword>
<accession>A0A645H8B8</accession>
<feature type="transmembrane region" description="Helical" evidence="2">
    <location>
        <begin position="76"/>
        <end position="97"/>
    </location>
</feature>
<evidence type="ECO:0000256" key="2">
    <source>
        <dbReference type="SAM" id="Phobius"/>
    </source>
</evidence>
<proteinExistence type="predicted"/>
<dbReference type="EMBL" id="VSSQ01087750">
    <property type="protein sequence ID" value="MPN34612.1"/>
    <property type="molecule type" value="Genomic_DNA"/>
</dbReference>
<organism evidence="3">
    <name type="scientific">bioreactor metagenome</name>
    <dbReference type="NCBI Taxonomy" id="1076179"/>
    <lineage>
        <taxon>unclassified sequences</taxon>
        <taxon>metagenomes</taxon>
        <taxon>ecological metagenomes</taxon>
    </lineage>
</organism>
<keyword evidence="2" id="KW-0472">Membrane</keyword>
<keyword evidence="2" id="KW-0812">Transmembrane</keyword>
<feature type="region of interest" description="Disordered" evidence="1">
    <location>
        <begin position="29"/>
        <end position="48"/>
    </location>
</feature>
<name>A0A645H8B8_9ZZZZ</name>
<evidence type="ECO:0000313" key="3">
    <source>
        <dbReference type="EMBL" id="MPN34612.1"/>
    </source>
</evidence>
<reference evidence="3" key="1">
    <citation type="submission" date="2019-08" db="EMBL/GenBank/DDBJ databases">
        <authorList>
            <person name="Kucharzyk K."/>
            <person name="Murdoch R.W."/>
            <person name="Higgins S."/>
            <person name="Loffler F."/>
        </authorList>
    </citation>
    <scope>NUCLEOTIDE SEQUENCE</scope>
</reference>
<protein>
    <submittedName>
        <fullName evidence="3">Uncharacterized protein</fullName>
    </submittedName>
</protein>
<dbReference type="AlphaFoldDB" id="A0A645H8B8"/>
<evidence type="ECO:0000256" key="1">
    <source>
        <dbReference type="SAM" id="MobiDB-lite"/>
    </source>
</evidence>